<proteinExistence type="predicted"/>
<gene>
    <name evidence="1" type="ORF">J2X87_002252</name>
</gene>
<protein>
    <submittedName>
        <fullName evidence="1">Uncharacterized protein</fullName>
    </submittedName>
</protein>
<accession>A0ACC6JLU8</accession>
<evidence type="ECO:0000313" key="2">
    <source>
        <dbReference type="Proteomes" id="UP001259420"/>
    </source>
</evidence>
<keyword evidence="2" id="KW-1185">Reference proteome</keyword>
<organism evidence="1 2">
    <name type="scientific">Pseudomonas synxantha</name>
    <dbReference type="NCBI Taxonomy" id="47883"/>
    <lineage>
        <taxon>Bacteria</taxon>
        <taxon>Pseudomonadati</taxon>
        <taxon>Pseudomonadota</taxon>
        <taxon>Gammaproteobacteria</taxon>
        <taxon>Pseudomonadales</taxon>
        <taxon>Pseudomonadaceae</taxon>
        <taxon>Pseudomonas</taxon>
    </lineage>
</organism>
<comment type="caution">
    <text evidence="1">The sequence shown here is derived from an EMBL/GenBank/DDBJ whole genome shotgun (WGS) entry which is preliminary data.</text>
</comment>
<sequence>MQSPEGSRLRGFYFRLHPLMIDELGGENTSVESVIHYSDGEIVFDRQDSEGGSRDGKAEGEKWRIPIESALTLSTLTEPPSTIVDDSKSVRAAEILTKHSGHMIRVTET</sequence>
<evidence type="ECO:0000313" key="1">
    <source>
        <dbReference type="EMBL" id="MDR6607182.1"/>
    </source>
</evidence>
<dbReference type="EMBL" id="JAVDSD010000004">
    <property type="protein sequence ID" value="MDR6607182.1"/>
    <property type="molecule type" value="Genomic_DNA"/>
</dbReference>
<name>A0ACC6JLU8_9PSED</name>
<reference evidence="1" key="1">
    <citation type="submission" date="2023-07" db="EMBL/GenBank/DDBJ databases">
        <title>Sorghum-associated microbial communities from plants grown in Nebraska, USA.</title>
        <authorList>
            <person name="Schachtman D."/>
        </authorList>
    </citation>
    <scope>NUCLEOTIDE SEQUENCE</scope>
    <source>
        <strain evidence="1">BE46</strain>
    </source>
</reference>
<dbReference type="Proteomes" id="UP001259420">
    <property type="component" value="Unassembled WGS sequence"/>
</dbReference>